<keyword evidence="2" id="KW-0678">Repressor</keyword>
<dbReference type="EMBL" id="CAJNOO010000852">
    <property type="protein sequence ID" value="CAF1047663.1"/>
    <property type="molecule type" value="Genomic_DNA"/>
</dbReference>
<accession>A0A816EJY3</accession>
<keyword evidence="11" id="KW-1185">Reference proteome</keyword>
<reference evidence="9" key="1">
    <citation type="submission" date="2021-02" db="EMBL/GenBank/DDBJ databases">
        <authorList>
            <person name="Nowell W R."/>
        </authorList>
    </citation>
    <scope>NUCLEOTIDE SEQUENCE</scope>
</reference>
<dbReference type="EMBL" id="CAJNOH010008390">
    <property type="protein sequence ID" value="CAF1478901.1"/>
    <property type="molecule type" value="Genomic_DNA"/>
</dbReference>
<evidence type="ECO:0000256" key="5">
    <source>
        <dbReference type="ARBA" id="ARBA00023242"/>
    </source>
</evidence>
<evidence type="ECO:0000256" key="6">
    <source>
        <dbReference type="SAM" id="MobiDB-lite"/>
    </source>
</evidence>
<protein>
    <submittedName>
        <fullName evidence="9">Uncharacterized protein</fullName>
    </submittedName>
</protein>
<comment type="subcellular location">
    <subcellularLocation>
        <location evidence="1">Nucleus</location>
    </subcellularLocation>
</comment>
<dbReference type="GO" id="GO:0005654">
    <property type="term" value="C:nucleoplasm"/>
    <property type="evidence" value="ECO:0007669"/>
    <property type="project" value="UniProtKB-ARBA"/>
</dbReference>
<dbReference type="PANTHER" id="PTHR21964">
    <property type="entry name" value="BREAST CANCER METASTASIS-SUPPRESSOR 1"/>
    <property type="match status" value="1"/>
</dbReference>
<dbReference type="EMBL" id="CAJOAX010000139">
    <property type="protein sequence ID" value="CAF3520243.1"/>
    <property type="molecule type" value="Genomic_DNA"/>
</dbReference>
<dbReference type="InterPro" id="IPR013907">
    <property type="entry name" value="Sds3"/>
</dbReference>
<dbReference type="SMART" id="SM01401">
    <property type="entry name" value="Sds3"/>
    <property type="match status" value="1"/>
</dbReference>
<evidence type="ECO:0000256" key="2">
    <source>
        <dbReference type="ARBA" id="ARBA00022491"/>
    </source>
</evidence>
<dbReference type="OrthoDB" id="20886at2759"/>
<evidence type="ECO:0000313" key="7">
    <source>
        <dbReference type="EMBL" id="CAF1047663.1"/>
    </source>
</evidence>
<keyword evidence="5" id="KW-0539">Nucleus</keyword>
<dbReference type="EMBL" id="CAJNOL010010076">
    <property type="protein sequence ID" value="CAF1647419.1"/>
    <property type="molecule type" value="Genomic_DNA"/>
</dbReference>
<evidence type="ECO:0000256" key="3">
    <source>
        <dbReference type="ARBA" id="ARBA00023015"/>
    </source>
</evidence>
<evidence type="ECO:0000313" key="11">
    <source>
        <dbReference type="Proteomes" id="UP000663870"/>
    </source>
</evidence>
<evidence type="ECO:0000256" key="1">
    <source>
        <dbReference type="ARBA" id="ARBA00004123"/>
    </source>
</evidence>
<name>A0A816EJY3_9BILA</name>
<dbReference type="Proteomes" id="UP000663823">
    <property type="component" value="Unassembled WGS sequence"/>
</dbReference>
<feature type="region of interest" description="Disordered" evidence="6">
    <location>
        <begin position="272"/>
        <end position="307"/>
    </location>
</feature>
<dbReference type="Proteomes" id="UP000663882">
    <property type="component" value="Unassembled WGS sequence"/>
</dbReference>
<feature type="compositionally biased region" description="Acidic residues" evidence="6">
    <location>
        <begin position="276"/>
        <end position="287"/>
    </location>
</feature>
<evidence type="ECO:0000256" key="4">
    <source>
        <dbReference type="ARBA" id="ARBA00023163"/>
    </source>
</evidence>
<evidence type="ECO:0000313" key="10">
    <source>
        <dbReference type="EMBL" id="CAF3520243.1"/>
    </source>
</evidence>
<dbReference type="Pfam" id="PF08598">
    <property type="entry name" value="Sds3"/>
    <property type="match status" value="1"/>
</dbReference>
<dbReference type="Proteomes" id="UP000663870">
    <property type="component" value="Unassembled WGS sequence"/>
</dbReference>
<dbReference type="AlphaFoldDB" id="A0A816EJY3"/>
<proteinExistence type="predicted"/>
<keyword evidence="3" id="KW-0805">Transcription regulation</keyword>
<gene>
    <name evidence="9" type="ORF">JXQ802_LOCUS54091</name>
    <name evidence="10" type="ORF">OTI717_LOCUS2766</name>
    <name evidence="8" type="ORF">PYM288_LOCUS37669</name>
    <name evidence="7" type="ORF">RFH988_LOCUS16557</name>
</gene>
<dbReference type="Proteomes" id="UP000663854">
    <property type="component" value="Unassembled WGS sequence"/>
</dbReference>
<dbReference type="Gene3D" id="1.20.5.1500">
    <property type="match status" value="1"/>
</dbReference>
<evidence type="ECO:0000313" key="8">
    <source>
        <dbReference type="EMBL" id="CAF1478901.1"/>
    </source>
</evidence>
<dbReference type="GO" id="GO:0010468">
    <property type="term" value="P:regulation of gene expression"/>
    <property type="evidence" value="ECO:0007669"/>
    <property type="project" value="UniProtKB-ARBA"/>
</dbReference>
<evidence type="ECO:0000313" key="9">
    <source>
        <dbReference type="EMBL" id="CAF1647419.1"/>
    </source>
</evidence>
<sequence length="307" mass="36304">MNPIDDQINLSPQQATSSSPQTNLQYPNLIDLDDIDDDDDGDDDCLDSIDDIQQILQTFGTNDSSTLTIDYFDSRRYEIMYEIMNVEKQFEQLKNILYDESVSLIDNKLLSIQNEEAPEYQDELKKLYDDMQLRLEIAKQRRHIELESLENSYQAELLSLQQTLENDKFLLYHQMHEDIQRKIDELEILKNKTQVCSNILQEMFPHNQQQLISPNKKRFDSPESLKENKKQRKLNYFNGSMKTMDKDNLAIFYQLSDIDIIEDWAIIQSSLNESDHDNEDDDEDDDTSQSNMNCFKQEQFDYDENRV</sequence>
<organism evidence="9 11">
    <name type="scientific">Rotaria sordida</name>
    <dbReference type="NCBI Taxonomy" id="392033"/>
    <lineage>
        <taxon>Eukaryota</taxon>
        <taxon>Metazoa</taxon>
        <taxon>Spiralia</taxon>
        <taxon>Gnathifera</taxon>
        <taxon>Rotifera</taxon>
        <taxon>Eurotatoria</taxon>
        <taxon>Bdelloidea</taxon>
        <taxon>Philodinida</taxon>
        <taxon>Philodinidae</taxon>
        <taxon>Rotaria</taxon>
    </lineage>
</organism>
<comment type="caution">
    <text evidence="9">The sequence shown here is derived from an EMBL/GenBank/DDBJ whole genome shotgun (WGS) entry which is preliminary data.</text>
</comment>
<keyword evidence="4" id="KW-0804">Transcription</keyword>
<feature type="compositionally biased region" description="Low complexity" evidence="6">
    <location>
        <begin position="11"/>
        <end position="22"/>
    </location>
</feature>
<feature type="region of interest" description="Disordered" evidence="6">
    <location>
        <begin position="1"/>
        <end position="28"/>
    </location>
</feature>